<sequence length="128" mass="14246">MSPTATISTPRRHPTHLCADPTPERHWVASEPPSIVPLYPPHPLRSPRRTAAVYEPHRCHPTPLCADPAPERCWEALRPSSIVPQYPLHPLRSSRHPAATYEPHRRHLCSATPLLSVPIPPQSGAGRL</sequence>
<dbReference type="EMBL" id="KN837160">
    <property type="protein sequence ID" value="KIJ38530.1"/>
    <property type="molecule type" value="Genomic_DNA"/>
</dbReference>
<gene>
    <name evidence="2" type="ORF">M422DRAFT_258900</name>
</gene>
<evidence type="ECO:0000313" key="3">
    <source>
        <dbReference type="Proteomes" id="UP000054279"/>
    </source>
</evidence>
<name>A0A0C9VL54_SPHS4</name>
<dbReference type="AlphaFoldDB" id="A0A0C9VL54"/>
<dbReference type="Proteomes" id="UP000054279">
    <property type="component" value="Unassembled WGS sequence"/>
</dbReference>
<reference evidence="2 3" key="1">
    <citation type="submission" date="2014-06" db="EMBL/GenBank/DDBJ databases">
        <title>Evolutionary Origins and Diversification of the Mycorrhizal Mutualists.</title>
        <authorList>
            <consortium name="DOE Joint Genome Institute"/>
            <consortium name="Mycorrhizal Genomics Consortium"/>
            <person name="Kohler A."/>
            <person name="Kuo A."/>
            <person name="Nagy L.G."/>
            <person name="Floudas D."/>
            <person name="Copeland A."/>
            <person name="Barry K.W."/>
            <person name="Cichocki N."/>
            <person name="Veneault-Fourrey C."/>
            <person name="LaButti K."/>
            <person name="Lindquist E.A."/>
            <person name="Lipzen A."/>
            <person name="Lundell T."/>
            <person name="Morin E."/>
            <person name="Murat C."/>
            <person name="Riley R."/>
            <person name="Ohm R."/>
            <person name="Sun H."/>
            <person name="Tunlid A."/>
            <person name="Henrissat B."/>
            <person name="Grigoriev I.V."/>
            <person name="Hibbett D.S."/>
            <person name="Martin F."/>
        </authorList>
    </citation>
    <scope>NUCLEOTIDE SEQUENCE [LARGE SCALE GENOMIC DNA]</scope>
    <source>
        <strain evidence="2 3">SS14</strain>
    </source>
</reference>
<organism evidence="2 3">
    <name type="scientific">Sphaerobolus stellatus (strain SS14)</name>
    <dbReference type="NCBI Taxonomy" id="990650"/>
    <lineage>
        <taxon>Eukaryota</taxon>
        <taxon>Fungi</taxon>
        <taxon>Dikarya</taxon>
        <taxon>Basidiomycota</taxon>
        <taxon>Agaricomycotina</taxon>
        <taxon>Agaricomycetes</taxon>
        <taxon>Phallomycetidae</taxon>
        <taxon>Geastrales</taxon>
        <taxon>Sphaerobolaceae</taxon>
        <taxon>Sphaerobolus</taxon>
    </lineage>
</organism>
<evidence type="ECO:0000256" key="1">
    <source>
        <dbReference type="SAM" id="MobiDB-lite"/>
    </source>
</evidence>
<accession>A0A0C9VL54</accession>
<proteinExistence type="predicted"/>
<keyword evidence="3" id="KW-1185">Reference proteome</keyword>
<dbReference type="HOGENOM" id="CLU_1960996_0_0_1"/>
<feature type="region of interest" description="Disordered" evidence="1">
    <location>
        <begin position="1"/>
        <end position="24"/>
    </location>
</feature>
<protein>
    <submittedName>
        <fullName evidence="2">Uncharacterized protein</fullName>
    </submittedName>
</protein>
<evidence type="ECO:0000313" key="2">
    <source>
        <dbReference type="EMBL" id="KIJ38530.1"/>
    </source>
</evidence>